<dbReference type="PATRIC" id="fig|446692.3.peg.3455"/>
<dbReference type="PANTHER" id="PTHR36840">
    <property type="entry name" value="BLL5714 PROTEIN"/>
    <property type="match status" value="1"/>
</dbReference>
<sequence length="390" mass="42909">MGFQNQIGRPFIRKSENGHVEVTTEELFFDLIYVFLVTQISHGLLHQLGWTGFLQTLVLWFAAWLGWQYTGWVTNWFDPRSASLRCVLFASMALALLCGAAAPEAFGVRGLDFAICYTVMQVGRSAFVVAKLPENHALLPNYKRILGWNVISGVFWIAGAFCSPDERLVLWGAAVLCEYVSPMFGFWLPFLGRSHTSDWTISGSHLVERCQLFVMVALGETIMASGLSMARAELWTTPVLLGFFISFLCTIAMWWLYFGTSTKQAEHAITHSSDAGRLGAYFHYIHAILIAGIIVTAVGMDILLENPLEVVSGPALLAMVLGPVLYLSGSGIYHRIVTSSWPIFQLIGLACFSLLFLLGQSLSALTLAGIGTLLLLGVAWGVERQNKAGI</sequence>
<accession>A0A0U5F160</accession>
<dbReference type="Pfam" id="PF06772">
    <property type="entry name" value="LtrA"/>
    <property type="match status" value="1"/>
</dbReference>
<evidence type="ECO:0000313" key="3">
    <source>
        <dbReference type="Proteomes" id="UP000056109"/>
    </source>
</evidence>
<feature type="transmembrane region" description="Helical" evidence="1">
    <location>
        <begin position="310"/>
        <end position="329"/>
    </location>
</feature>
<dbReference type="EMBL" id="LN606600">
    <property type="protein sequence ID" value="CEF42503.1"/>
    <property type="molecule type" value="Genomic_DNA"/>
</dbReference>
<keyword evidence="3" id="KW-1185">Reference proteome</keyword>
<gene>
    <name evidence="2" type="ORF">ASN_3261</name>
</gene>
<reference evidence="3" key="1">
    <citation type="submission" date="2014-09" db="EMBL/GenBank/DDBJ databases">
        <authorList>
            <person name="Illeghems K.G."/>
        </authorList>
    </citation>
    <scope>NUCLEOTIDE SEQUENCE [LARGE SCALE GENOMIC DNA]</scope>
    <source>
        <strain evidence="3">108B</strain>
    </source>
</reference>
<feature type="transmembrane region" description="Helical" evidence="1">
    <location>
        <begin position="52"/>
        <end position="70"/>
    </location>
</feature>
<feature type="transmembrane region" description="Helical" evidence="1">
    <location>
        <begin position="82"/>
        <end position="102"/>
    </location>
</feature>
<dbReference type="InterPro" id="IPR010640">
    <property type="entry name" value="Low_temperature_requirement_A"/>
</dbReference>
<keyword evidence="1" id="KW-0472">Membrane</keyword>
<protein>
    <submittedName>
        <fullName evidence="2">Low temperature requirement A</fullName>
    </submittedName>
</protein>
<feature type="transmembrane region" description="Helical" evidence="1">
    <location>
        <begin position="341"/>
        <end position="358"/>
    </location>
</feature>
<organism evidence="2 3">
    <name type="scientific">Acetobacter senegalensis</name>
    <dbReference type="NCBI Taxonomy" id="446692"/>
    <lineage>
        <taxon>Bacteria</taxon>
        <taxon>Pseudomonadati</taxon>
        <taxon>Pseudomonadota</taxon>
        <taxon>Alphaproteobacteria</taxon>
        <taxon>Acetobacterales</taxon>
        <taxon>Acetobacteraceae</taxon>
        <taxon>Acetobacter</taxon>
    </lineage>
</organism>
<feature type="transmembrane region" description="Helical" evidence="1">
    <location>
        <begin position="364"/>
        <end position="382"/>
    </location>
</feature>
<dbReference type="AlphaFoldDB" id="A0A0U5F160"/>
<evidence type="ECO:0000256" key="1">
    <source>
        <dbReference type="SAM" id="Phobius"/>
    </source>
</evidence>
<evidence type="ECO:0000313" key="2">
    <source>
        <dbReference type="EMBL" id="CEF42503.1"/>
    </source>
</evidence>
<dbReference type="PANTHER" id="PTHR36840:SF1">
    <property type="entry name" value="BLL5714 PROTEIN"/>
    <property type="match status" value="1"/>
</dbReference>
<proteinExistence type="predicted"/>
<dbReference type="KEGG" id="asz:ASN_3261"/>
<feature type="transmembrane region" description="Helical" evidence="1">
    <location>
        <begin position="238"/>
        <end position="260"/>
    </location>
</feature>
<keyword evidence="1" id="KW-0812">Transmembrane</keyword>
<feature type="transmembrane region" description="Helical" evidence="1">
    <location>
        <begin position="281"/>
        <end position="304"/>
    </location>
</feature>
<name>A0A0U5F160_9PROT</name>
<feature type="transmembrane region" description="Helical" evidence="1">
    <location>
        <begin position="168"/>
        <end position="191"/>
    </location>
</feature>
<dbReference type="Proteomes" id="UP000056109">
    <property type="component" value="Chromosome I"/>
</dbReference>
<keyword evidence="1" id="KW-1133">Transmembrane helix</keyword>
<feature type="transmembrane region" description="Helical" evidence="1">
    <location>
        <begin position="145"/>
        <end position="162"/>
    </location>
</feature>